<feature type="region of interest" description="Disordered" evidence="1">
    <location>
        <begin position="19"/>
        <end position="39"/>
    </location>
</feature>
<gene>
    <name evidence="2" type="ORF">AXF42_Ash012644</name>
</gene>
<evidence type="ECO:0000256" key="1">
    <source>
        <dbReference type="SAM" id="MobiDB-lite"/>
    </source>
</evidence>
<evidence type="ECO:0000313" key="2">
    <source>
        <dbReference type="EMBL" id="PKA46511.1"/>
    </source>
</evidence>
<evidence type="ECO:0000313" key="3">
    <source>
        <dbReference type="Proteomes" id="UP000236161"/>
    </source>
</evidence>
<name>A0A2H9ZT89_9ASPA</name>
<dbReference type="EMBL" id="KZ454132">
    <property type="protein sequence ID" value="PKA46511.1"/>
    <property type="molecule type" value="Genomic_DNA"/>
</dbReference>
<dbReference type="AlphaFoldDB" id="A0A2H9ZT89"/>
<organism evidence="2 3">
    <name type="scientific">Apostasia shenzhenica</name>
    <dbReference type="NCBI Taxonomy" id="1088818"/>
    <lineage>
        <taxon>Eukaryota</taxon>
        <taxon>Viridiplantae</taxon>
        <taxon>Streptophyta</taxon>
        <taxon>Embryophyta</taxon>
        <taxon>Tracheophyta</taxon>
        <taxon>Spermatophyta</taxon>
        <taxon>Magnoliopsida</taxon>
        <taxon>Liliopsida</taxon>
        <taxon>Asparagales</taxon>
        <taxon>Orchidaceae</taxon>
        <taxon>Apostasioideae</taxon>
        <taxon>Apostasia</taxon>
    </lineage>
</organism>
<accession>A0A2H9ZT89</accession>
<sequence>MKSEPKSRIMELNPRLRRTVMNPNPEQKKKENQGNLQPLCVPGPNRCHLRRFARRSKTKETCSPSAFLVRIDATSVDSQRKE</sequence>
<reference evidence="2 3" key="1">
    <citation type="journal article" date="2017" name="Nature">
        <title>The Apostasia genome and the evolution of orchids.</title>
        <authorList>
            <person name="Zhang G.Q."/>
            <person name="Liu K.W."/>
            <person name="Li Z."/>
            <person name="Lohaus R."/>
            <person name="Hsiao Y.Y."/>
            <person name="Niu S.C."/>
            <person name="Wang J.Y."/>
            <person name="Lin Y.C."/>
            <person name="Xu Q."/>
            <person name="Chen L.J."/>
            <person name="Yoshida K."/>
            <person name="Fujiwara S."/>
            <person name="Wang Z.W."/>
            <person name="Zhang Y.Q."/>
            <person name="Mitsuda N."/>
            <person name="Wang M."/>
            <person name="Liu G.H."/>
            <person name="Pecoraro L."/>
            <person name="Huang H.X."/>
            <person name="Xiao X.J."/>
            <person name="Lin M."/>
            <person name="Wu X.Y."/>
            <person name="Wu W.L."/>
            <person name="Chen Y.Y."/>
            <person name="Chang S.B."/>
            <person name="Sakamoto S."/>
            <person name="Ohme-Takagi M."/>
            <person name="Yagi M."/>
            <person name="Zeng S.J."/>
            <person name="Shen C.Y."/>
            <person name="Yeh C.M."/>
            <person name="Luo Y.B."/>
            <person name="Tsai W.C."/>
            <person name="Van de Peer Y."/>
            <person name="Liu Z.J."/>
        </authorList>
    </citation>
    <scope>NUCLEOTIDE SEQUENCE [LARGE SCALE GENOMIC DNA]</scope>
    <source>
        <strain evidence="3">cv. Shenzhen</strain>
        <tissue evidence="2">Stem</tissue>
    </source>
</reference>
<proteinExistence type="predicted"/>
<keyword evidence="3" id="KW-1185">Reference proteome</keyword>
<protein>
    <submittedName>
        <fullName evidence="2">Uncharacterized protein</fullName>
    </submittedName>
</protein>
<dbReference type="Proteomes" id="UP000236161">
    <property type="component" value="Unassembled WGS sequence"/>
</dbReference>